<evidence type="ECO:0000313" key="2">
    <source>
        <dbReference type="Proteomes" id="UP000055024"/>
    </source>
</evidence>
<proteinExistence type="predicted"/>
<dbReference type="Proteomes" id="UP000055024">
    <property type="component" value="Unassembled WGS sequence"/>
</dbReference>
<sequence length="140" mass="15881">LTLMFKMTTMKSADCLWSHYERIFVPNYLAISEIKNTCFFLVFWNVQAADTVVLLMSMMIYGKLWSLLCRHLPDQVSMKASPNGRRGVYTAATVTFQVGTKSSPADSVVIFLSLSPASYAVVPMKLQVDRDRPLLLRFKC</sequence>
<comment type="caution">
    <text evidence="1">The sequence shown here is derived from an EMBL/GenBank/DDBJ whole genome shotgun (WGS) entry which is preliminary data.</text>
</comment>
<evidence type="ECO:0000313" key="1">
    <source>
        <dbReference type="EMBL" id="KRZ03290.1"/>
    </source>
</evidence>
<feature type="non-terminal residue" evidence="1">
    <location>
        <position position="1"/>
    </location>
</feature>
<name>A0A0V1GZ38_9BILA</name>
<dbReference type="EMBL" id="JYDP01000197">
    <property type="protein sequence ID" value="KRZ03290.1"/>
    <property type="molecule type" value="Genomic_DNA"/>
</dbReference>
<keyword evidence="2" id="KW-1185">Reference proteome</keyword>
<dbReference type="OrthoDB" id="5940119at2759"/>
<dbReference type="AlphaFoldDB" id="A0A0V1GZ38"/>
<accession>A0A0V1GZ38</accession>
<protein>
    <submittedName>
        <fullName evidence="1">Uncharacterized protein</fullName>
    </submittedName>
</protein>
<organism evidence="1 2">
    <name type="scientific">Trichinella zimbabwensis</name>
    <dbReference type="NCBI Taxonomy" id="268475"/>
    <lineage>
        <taxon>Eukaryota</taxon>
        <taxon>Metazoa</taxon>
        <taxon>Ecdysozoa</taxon>
        <taxon>Nematoda</taxon>
        <taxon>Enoplea</taxon>
        <taxon>Dorylaimia</taxon>
        <taxon>Trichinellida</taxon>
        <taxon>Trichinellidae</taxon>
        <taxon>Trichinella</taxon>
    </lineage>
</organism>
<reference evidence="1 2" key="1">
    <citation type="submission" date="2015-01" db="EMBL/GenBank/DDBJ databases">
        <title>Evolution of Trichinella species and genotypes.</title>
        <authorList>
            <person name="Korhonen P.K."/>
            <person name="Edoardo P."/>
            <person name="Giuseppe L.R."/>
            <person name="Gasser R.B."/>
        </authorList>
    </citation>
    <scope>NUCLEOTIDE SEQUENCE [LARGE SCALE GENOMIC DNA]</scope>
    <source>
        <strain evidence="1">ISS1029</strain>
    </source>
</reference>
<gene>
    <name evidence="1" type="ORF">T11_15471</name>
</gene>